<evidence type="ECO:0000256" key="1">
    <source>
        <dbReference type="SAM" id="Phobius"/>
    </source>
</evidence>
<name>A0A4U6R7Z3_9GAMM</name>
<keyword evidence="1" id="KW-1133">Transmembrane helix</keyword>
<reference evidence="2 3" key="1">
    <citation type="submission" date="2019-05" db="EMBL/GenBank/DDBJ databases">
        <title>Marinobacter panjinensis sp. nov., a moderately halophilic bacterium isolated from sea tidal flat environment.</title>
        <authorList>
            <person name="Yang W."/>
            <person name="An M."/>
            <person name="He W."/>
            <person name="Luo X."/>
            <person name="Zhu L."/>
            <person name="Chen G."/>
            <person name="Zhang Y."/>
            <person name="Wang Y."/>
        </authorList>
    </citation>
    <scope>NUCLEOTIDE SEQUENCE [LARGE SCALE GENOMIC DNA]</scope>
    <source>
        <strain evidence="2 3">PJ-16</strain>
    </source>
</reference>
<sequence>MSEVITLIAALIAVVGSIISLFISTKLAIHKERRQILWAKELERFFGLEEQAGELVEFAGGYRSLPEDRSKLGAQLDNLADSAGRFARYPEVRQAIRDLHNTLGRALDMKQGESPDREVRAELGPAYQKLLSACDEVLQRERAANA</sequence>
<proteinExistence type="predicted"/>
<accession>A0A4U6R7Z3</accession>
<keyword evidence="3" id="KW-1185">Reference proteome</keyword>
<evidence type="ECO:0000313" key="3">
    <source>
        <dbReference type="Proteomes" id="UP000308488"/>
    </source>
</evidence>
<dbReference type="RefSeq" id="WP_137436763.1">
    <property type="nucleotide sequence ID" value="NZ_SZYH01000001.1"/>
</dbReference>
<keyword evidence="1" id="KW-0472">Membrane</keyword>
<comment type="caution">
    <text evidence="2">The sequence shown here is derived from an EMBL/GenBank/DDBJ whole genome shotgun (WGS) entry which is preliminary data.</text>
</comment>
<organism evidence="2 3">
    <name type="scientific">Marinobacter panjinensis</name>
    <dbReference type="NCBI Taxonomy" id="2576384"/>
    <lineage>
        <taxon>Bacteria</taxon>
        <taxon>Pseudomonadati</taxon>
        <taxon>Pseudomonadota</taxon>
        <taxon>Gammaproteobacteria</taxon>
        <taxon>Pseudomonadales</taxon>
        <taxon>Marinobacteraceae</taxon>
        <taxon>Marinobacter</taxon>
    </lineage>
</organism>
<keyword evidence="1" id="KW-0812">Transmembrane</keyword>
<dbReference type="EMBL" id="SZYH01000001">
    <property type="protein sequence ID" value="TKV69148.1"/>
    <property type="molecule type" value="Genomic_DNA"/>
</dbReference>
<gene>
    <name evidence="2" type="ORF">FDP08_14120</name>
</gene>
<dbReference type="Proteomes" id="UP000308488">
    <property type="component" value="Unassembled WGS sequence"/>
</dbReference>
<feature type="transmembrane region" description="Helical" evidence="1">
    <location>
        <begin position="6"/>
        <end position="29"/>
    </location>
</feature>
<evidence type="ECO:0000313" key="2">
    <source>
        <dbReference type="EMBL" id="TKV69148.1"/>
    </source>
</evidence>
<protein>
    <submittedName>
        <fullName evidence="2">Uncharacterized protein</fullName>
    </submittedName>
</protein>
<dbReference type="AlphaFoldDB" id="A0A4U6R7Z3"/>